<feature type="domain" description="Retrotransposon gag" evidence="1">
    <location>
        <begin position="31"/>
        <end position="119"/>
    </location>
</feature>
<evidence type="ECO:0000313" key="2">
    <source>
        <dbReference type="EMBL" id="KAF9940191.1"/>
    </source>
</evidence>
<reference evidence="2" key="1">
    <citation type="journal article" date="2020" name="Fungal Divers.">
        <title>Resolving the Mortierellaceae phylogeny through synthesis of multi-gene phylogenetics and phylogenomics.</title>
        <authorList>
            <person name="Vandepol N."/>
            <person name="Liber J."/>
            <person name="Desiro A."/>
            <person name="Na H."/>
            <person name="Kennedy M."/>
            <person name="Barry K."/>
            <person name="Grigoriev I.V."/>
            <person name="Miller A.N."/>
            <person name="O'Donnell K."/>
            <person name="Stajich J.E."/>
            <person name="Bonito G."/>
        </authorList>
    </citation>
    <scope>NUCLEOTIDE SEQUENCE</scope>
    <source>
        <strain evidence="2">CK1249</strain>
    </source>
</reference>
<organism evidence="2 3">
    <name type="scientific">Mortierella alpina</name>
    <name type="common">Oleaginous fungus</name>
    <name type="synonym">Mortierella renispora</name>
    <dbReference type="NCBI Taxonomy" id="64518"/>
    <lineage>
        <taxon>Eukaryota</taxon>
        <taxon>Fungi</taxon>
        <taxon>Fungi incertae sedis</taxon>
        <taxon>Mucoromycota</taxon>
        <taxon>Mortierellomycotina</taxon>
        <taxon>Mortierellomycetes</taxon>
        <taxon>Mortierellales</taxon>
        <taxon>Mortierellaceae</taxon>
        <taxon>Mortierella</taxon>
    </lineage>
</organism>
<keyword evidence="3" id="KW-1185">Reference proteome</keyword>
<evidence type="ECO:0000313" key="3">
    <source>
        <dbReference type="Proteomes" id="UP000738359"/>
    </source>
</evidence>
<evidence type="ECO:0000259" key="1">
    <source>
        <dbReference type="Pfam" id="PF03732"/>
    </source>
</evidence>
<name>A0A9P6INN4_MORAP</name>
<dbReference type="AlphaFoldDB" id="A0A9P6INN4"/>
<accession>A0A9P6INN4</accession>
<dbReference type="EMBL" id="JAAAHY010003556">
    <property type="protein sequence ID" value="KAF9940191.1"/>
    <property type="molecule type" value="Genomic_DNA"/>
</dbReference>
<dbReference type="OrthoDB" id="5600552at2759"/>
<feature type="non-terminal residue" evidence="2">
    <location>
        <position position="1"/>
    </location>
</feature>
<sequence>IDADACNNFIDNQREYFTVVDLALSEWVQYTALNLVSDAKSWWRSSGLSIITPWAQFEEDFLAFHTPPNAVAAAREALESLKQGKRSVALYTHEFRRLLRRVPTLDKGTALHWFVKGLEPDTSKEVKLRQCTTLDKAISTATLIHSILFPHGPA</sequence>
<dbReference type="InterPro" id="IPR005162">
    <property type="entry name" value="Retrotrans_gag_dom"/>
</dbReference>
<proteinExistence type="predicted"/>
<dbReference type="Proteomes" id="UP000738359">
    <property type="component" value="Unassembled WGS sequence"/>
</dbReference>
<dbReference type="Pfam" id="PF03732">
    <property type="entry name" value="Retrotrans_gag"/>
    <property type="match status" value="1"/>
</dbReference>
<feature type="non-terminal residue" evidence="2">
    <location>
        <position position="154"/>
    </location>
</feature>
<gene>
    <name evidence="2" type="ORF">BGZ70_006352</name>
</gene>
<comment type="caution">
    <text evidence="2">The sequence shown here is derived from an EMBL/GenBank/DDBJ whole genome shotgun (WGS) entry which is preliminary data.</text>
</comment>
<protein>
    <recommendedName>
        <fullName evidence="1">Retrotransposon gag domain-containing protein</fullName>
    </recommendedName>
</protein>